<keyword evidence="2" id="KW-0479">Metal-binding</keyword>
<evidence type="ECO:0000313" key="8">
    <source>
        <dbReference type="Proteomes" id="UP000326061"/>
    </source>
</evidence>
<protein>
    <submittedName>
        <fullName evidence="7">4Fe-4S dicluster domain-containing protein</fullName>
    </submittedName>
</protein>
<feature type="domain" description="4Fe-4S ferredoxin-type" evidence="6">
    <location>
        <begin position="248"/>
        <end position="277"/>
    </location>
</feature>
<sequence length="367" mass="41753">MIQLKASRCIRSLSKESNCNRCEIICPTGAIVVGDNPLPAINFSSCVGCGACDAVCPNEALSLDDFNSTNFFFKYIEESDNLISCRKNVPCIAALNVENIISMALLKKKMIFDIGHCDACAIAHKCKPEIEKNYEEALYILEAIQSDAVIELKDVKYEDKDEVKESNRREFFSRINLKNVAKTKMKFEKEIQKATDALVEHTLQKSDIALLKQKRITDRRKLLFMALRRVDKPSIYHTIEAGELTFTSMKQIDSKTCTACQMCYRVCPSGALSSDIKNSKIDFDPLLCIKCHICHDVCEPNAIILSPVYKIKEFFEPEVHNLIKFNVKRCDECNMIFSTNNSSDKLCYRCKAEEEEARELWGIKENI</sequence>
<keyword evidence="1" id="KW-0004">4Fe-4S</keyword>
<dbReference type="InterPro" id="IPR017896">
    <property type="entry name" value="4Fe4S_Fe-S-bd"/>
</dbReference>
<evidence type="ECO:0000256" key="3">
    <source>
        <dbReference type="ARBA" id="ARBA00023004"/>
    </source>
</evidence>
<dbReference type="GO" id="GO:0051539">
    <property type="term" value="F:4 iron, 4 sulfur cluster binding"/>
    <property type="evidence" value="ECO:0007669"/>
    <property type="project" value="UniProtKB-KW"/>
</dbReference>
<dbReference type="Pfam" id="PF00037">
    <property type="entry name" value="Fer4"/>
    <property type="match status" value="1"/>
</dbReference>
<keyword evidence="5" id="KW-0175">Coiled coil</keyword>
<gene>
    <name evidence="7" type="ORF">FJR47_06945</name>
</gene>
<keyword evidence="4" id="KW-0411">Iron-sulfur</keyword>
<dbReference type="Pfam" id="PF13237">
    <property type="entry name" value="Fer4_10"/>
    <property type="match status" value="1"/>
</dbReference>
<dbReference type="SUPFAM" id="SSF54862">
    <property type="entry name" value="4Fe-4S ferredoxins"/>
    <property type="match status" value="2"/>
</dbReference>
<feature type="coiled-coil region" evidence="5">
    <location>
        <begin position="177"/>
        <end position="204"/>
    </location>
</feature>
<feature type="domain" description="4Fe-4S ferredoxin-type" evidence="6">
    <location>
        <begin position="7"/>
        <end position="36"/>
    </location>
</feature>
<dbReference type="PROSITE" id="PS00198">
    <property type="entry name" value="4FE4S_FER_1"/>
    <property type="match status" value="2"/>
</dbReference>
<dbReference type="PROSITE" id="PS51379">
    <property type="entry name" value="4FE4S_FER_2"/>
    <property type="match status" value="4"/>
</dbReference>
<accession>A0AAJ4A489</accession>
<proteinExistence type="predicted"/>
<feature type="domain" description="4Fe-4S ferredoxin-type" evidence="6">
    <location>
        <begin position="279"/>
        <end position="308"/>
    </location>
</feature>
<keyword evidence="3" id="KW-0408">Iron</keyword>
<evidence type="ECO:0000313" key="7">
    <source>
        <dbReference type="EMBL" id="QFR43661.1"/>
    </source>
</evidence>
<dbReference type="AlphaFoldDB" id="A0AAJ4A489"/>
<dbReference type="InterPro" id="IPR050572">
    <property type="entry name" value="Fe-S_Ferredoxin"/>
</dbReference>
<dbReference type="Gene3D" id="3.30.70.20">
    <property type="match status" value="2"/>
</dbReference>
<reference evidence="8" key="1">
    <citation type="submission" date="2019-06" db="EMBL/GenBank/DDBJ databases">
        <title>Sulfurimonas gotlandica sp. nov., a chemoautotrophic and psychrotolerant epsilonproteobacterium isolated from a pelagic redoxcline, and an emended description of the genus Sulfurimonas.</title>
        <authorList>
            <person name="Wang S."/>
            <person name="Jiang L."/>
            <person name="Shao Z."/>
        </authorList>
    </citation>
    <scope>NUCLEOTIDE SEQUENCE [LARGE SCALE GENOMIC DNA]</scope>
    <source>
        <strain evidence="8">1-1N</strain>
    </source>
</reference>
<dbReference type="PANTHER" id="PTHR43687:SF1">
    <property type="entry name" value="FERREDOXIN III"/>
    <property type="match status" value="1"/>
</dbReference>
<evidence type="ECO:0000256" key="4">
    <source>
        <dbReference type="ARBA" id="ARBA00023014"/>
    </source>
</evidence>
<feature type="domain" description="4Fe-4S ferredoxin-type" evidence="6">
    <location>
        <begin position="37"/>
        <end position="66"/>
    </location>
</feature>
<evidence type="ECO:0000256" key="1">
    <source>
        <dbReference type="ARBA" id="ARBA00022485"/>
    </source>
</evidence>
<dbReference type="PANTHER" id="PTHR43687">
    <property type="entry name" value="ADENYLYLSULFATE REDUCTASE, BETA SUBUNIT"/>
    <property type="match status" value="1"/>
</dbReference>
<dbReference type="RefSeq" id="WP_152299724.1">
    <property type="nucleotide sequence ID" value="NZ_CP041166.1"/>
</dbReference>
<evidence type="ECO:0000256" key="2">
    <source>
        <dbReference type="ARBA" id="ARBA00022723"/>
    </source>
</evidence>
<dbReference type="KEGG" id="suln:FJR47_06945"/>
<organism evidence="7 8">
    <name type="scientific">Sulfurimonas xiamenensis</name>
    <dbReference type="NCBI Taxonomy" id="2590021"/>
    <lineage>
        <taxon>Bacteria</taxon>
        <taxon>Pseudomonadati</taxon>
        <taxon>Campylobacterota</taxon>
        <taxon>Epsilonproteobacteria</taxon>
        <taxon>Campylobacterales</taxon>
        <taxon>Sulfurimonadaceae</taxon>
        <taxon>Sulfurimonas</taxon>
    </lineage>
</organism>
<dbReference type="EMBL" id="CP041166">
    <property type="protein sequence ID" value="QFR43661.1"/>
    <property type="molecule type" value="Genomic_DNA"/>
</dbReference>
<name>A0AAJ4A489_9BACT</name>
<evidence type="ECO:0000256" key="5">
    <source>
        <dbReference type="SAM" id="Coils"/>
    </source>
</evidence>
<dbReference type="InterPro" id="IPR017900">
    <property type="entry name" value="4Fe4S_Fe_S_CS"/>
</dbReference>
<evidence type="ECO:0000259" key="6">
    <source>
        <dbReference type="PROSITE" id="PS51379"/>
    </source>
</evidence>
<keyword evidence="8" id="KW-1185">Reference proteome</keyword>
<dbReference type="Proteomes" id="UP000326061">
    <property type="component" value="Chromosome"/>
</dbReference>
<dbReference type="GO" id="GO:0046872">
    <property type="term" value="F:metal ion binding"/>
    <property type="evidence" value="ECO:0007669"/>
    <property type="project" value="UniProtKB-KW"/>
</dbReference>